<proteinExistence type="predicted"/>
<comment type="caution">
    <text evidence="2">The sequence shown here is derived from an EMBL/GenBank/DDBJ whole genome shotgun (WGS) entry which is preliminary data.</text>
</comment>
<accession>A0A388LJW7</accession>
<name>A0A388LJW7_CHABU</name>
<sequence>MKASFARPTPLVLLVLVAMVSMVTCQDQCVDSHLGQLYGQEQADLIFCLQHAGGWYSTYCGGRNIWTWGSGWQDPNEGWNRCRDCLVSAATSGQGEAKCDRCAGLGCAAHFAAGYYKP</sequence>
<gene>
    <name evidence="2" type="ORF">CBR_g34994</name>
</gene>
<evidence type="ECO:0000313" key="2">
    <source>
        <dbReference type="EMBL" id="GBG82624.1"/>
    </source>
</evidence>
<evidence type="ECO:0000313" key="3">
    <source>
        <dbReference type="Proteomes" id="UP000265515"/>
    </source>
</evidence>
<feature type="chain" id="PRO_5017369701" description="Secreted protein" evidence="1">
    <location>
        <begin position="26"/>
        <end position="118"/>
    </location>
</feature>
<organism evidence="2 3">
    <name type="scientific">Chara braunii</name>
    <name type="common">Braun's stonewort</name>
    <dbReference type="NCBI Taxonomy" id="69332"/>
    <lineage>
        <taxon>Eukaryota</taxon>
        <taxon>Viridiplantae</taxon>
        <taxon>Streptophyta</taxon>
        <taxon>Charophyceae</taxon>
        <taxon>Charales</taxon>
        <taxon>Characeae</taxon>
        <taxon>Chara</taxon>
    </lineage>
</organism>
<feature type="signal peptide" evidence="1">
    <location>
        <begin position="1"/>
        <end position="25"/>
    </location>
</feature>
<dbReference type="EMBL" id="BFEA01000412">
    <property type="protein sequence ID" value="GBG82624.1"/>
    <property type="molecule type" value="Genomic_DNA"/>
</dbReference>
<evidence type="ECO:0008006" key="4">
    <source>
        <dbReference type="Google" id="ProtNLM"/>
    </source>
</evidence>
<reference evidence="2 3" key="1">
    <citation type="journal article" date="2018" name="Cell">
        <title>The Chara Genome: Secondary Complexity and Implications for Plant Terrestrialization.</title>
        <authorList>
            <person name="Nishiyama T."/>
            <person name="Sakayama H."/>
            <person name="Vries J.D."/>
            <person name="Buschmann H."/>
            <person name="Saint-Marcoux D."/>
            <person name="Ullrich K.K."/>
            <person name="Haas F.B."/>
            <person name="Vanderstraeten L."/>
            <person name="Becker D."/>
            <person name="Lang D."/>
            <person name="Vosolsobe S."/>
            <person name="Rombauts S."/>
            <person name="Wilhelmsson P.K.I."/>
            <person name="Janitza P."/>
            <person name="Kern R."/>
            <person name="Heyl A."/>
            <person name="Rumpler F."/>
            <person name="Villalobos L.I.A.C."/>
            <person name="Clay J.M."/>
            <person name="Skokan R."/>
            <person name="Toyoda A."/>
            <person name="Suzuki Y."/>
            <person name="Kagoshima H."/>
            <person name="Schijlen E."/>
            <person name="Tajeshwar N."/>
            <person name="Catarino B."/>
            <person name="Hetherington A.J."/>
            <person name="Saltykova A."/>
            <person name="Bonnot C."/>
            <person name="Breuninger H."/>
            <person name="Symeonidi A."/>
            <person name="Radhakrishnan G.V."/>
            <person name="Van Nieuwerburgh F."/>
            <person name="Deforce D."/>
            <person name="Chang C."/>
            <person name="Karol K.G."/>
            <person name="Hedrich R."/>
            <person name="Ulvskov P."/>
            <person name="Glockner G."/>
            <person name="Delwiche C.F."/>
            <person name="Petrasek J."/>
            <person name="Van de Peer Y."/>
            <person name="Friml J."/>
            <person name="Beilby M."/>
            <person name="Dolan L."/>
            <person name="Kohara Y."/>
            <person name="Sugano S."/>
            <person name="Fujiyama A."/>
            <person name="Delaux P.-M."/>
            <person name="Quint M."/>
            <person name="TheiBen G."/>
            <person name="Hagemann M."/>
            <person name="Harholt J."/>
            <person name="Dunand C."/>
            <person name="Zachgo S."/>
            <person name="Langdale J."/>
            <person name="Maumus F."/>
            <person name="Straeten D.V.D."/>
            <person name="Gould S.B."/>
            <person name="Rensing S.A."/>
        </authorList>
    </citation>
    <scope>NUCLEOTIDE SEQUENCE [LARGE SCALE GENOMIC DNA]</scope>
    <source>
        <strain evidence="2 3">S276</strain>
    </source>
</reference>
<evidence type="ECO:0000256" key="1">
    <source>
        <dbReference type="SAM" id="SignalP"/>
    </source>
</evidence>
<keyword evidence="1" id="KW-0732">Signal</keyword>
<keyword evidence="3" id="KW-1185">Reference proteome</keyword>
<dbReference type="AlphaFoldDB" id="A0A388LJW7"/>
<dbReference type="Gramene" id="GBG82624">
    <property type="protein sequence ID" value="GBG82624"/>
    <property type="gene ID" value="CBR_g34994"/>
</dbReference>
<dbReference type="Proteomes" id="UP000265515">
    <property type="component" value="Unassembled WGS sequence"/>
</dbReference>
<protein>
    <recommendedName>
        <fullName evidence="4">Secreted protein</fullName>
    </recommendedName>
</protein>